<proteinExistence type="predicted"/>
<dbReference type="InterPro" id="IPR010652">
    <property type="entry name" value="DUF1232"/>
</dbReference>
<gene>
    <name evidence="6" type="ORF">OR16_32688</name>
</gene>
<dbReference type="RefSeq" id="WP_006162441.1">
    <property type="nucleotide sequence ID" value="NZ_AHJE01000098.1"/>
</dbReference>
<keyword evidence="3" id="KW-1133">Transmembrane helix</keyword>
<comment type="caution">
    <text evidence="6">The sequence shown here is derived from an EMBL/GenBank/DDBJ whole genome shotgun (WGS) entry which is preliminary data.</text>
</comment>
<dbReference type="EMBL" id="AHJE01000098">
    <property type="protein sequence ID" value="EHP39294.1"/>
    <property type="molecule type" value="Genomic_DNA"/>
</dbReference>
<evidence type="ECO:0000256" key="4">
    <source>
        <dbReference type="ARBA" id="ARBA00023136"/>
    </source>
</evidence>
<keyword evidence="4" id="KW-0472">Membrane</keyword>
<dbReference type="GO" id="GO:0012505">
    <property type="term" value="C:endomembrane system"/>
    <property type="evidence" value="ECO:0007669"/>
    <property type="project" value="UniProtKB-SubCell"/>
</dbReference>
<evidence type="ECO:0000259" key="5">
    <source>
        <dbReference type="Pfam" id="PF06803"/>
    </source>
</evidence>
<dbReference type="Pfam" id="PF06803">
    <property type="entry name" value="DUF1232"/>
    <property type="match status" value="1"/>
</dbReference>
<dbReference type="OrthoDB" id="9804184at2"/>
<dbReference type="PATRIC" id="fig|1127483.3.peg.6519"/>
<evidence type="ECO:0000256" key="1">
    <source>
        <dbReference type="ARBA" id="ARBA00004127"/>
    </source>
</evidence>
<evidence type="ECO:0000256" key="3">
    <source>
        <dbReference type="ARBA" id="ARBA00022989"/>
    </source>
</evidence>
<evidence type="ECO:0000313" key="7">
    <source>
        <dbReference type="Proteomes" id="UP000005808"/>
    </source>
</evidence>
<evidence type="ECO:0000256" key="2">
    <source>
        <dbReference type="ARBA" id="ARBA00022692"/>
    </source>
</evidence>
<keyword evidence="2" id="KW-0812">Transmembrane</keyword>
<comment type="subcellular location">
    <subcellularLocation>
        <location evidence="1">Endomembrane system</location>
        <topology evidence="1">Multi-pass membrane protein</topology>
    </subcellularLocation>
</comment>
<reference evidence="6 7" key="1">
    <citation type="journal article" date="2012" name="J. Bacteriol.">
        <title>De Novo Genome Project of Cupriavidus basilensis OR16.</title>
        <authorList>
            <person name="Cserhati M."/>
            <person name="Kriszt B."/>
            <person name="Szoboszlay S."/>
            <person name="Toth A."/>
            <person name="Szabo I."/>
            <person name="Tancsics A."/>
            <person name="Nagy I."/>
            <person name="Horvath B."/>
            <person name="Nagy I."/>
            <person name="Kukolya J."/>
        </authorList>
    </citation>
    <scope>NUCLEOTIDE SEQUENCE [LARGE SCALE GENOMIC DNA]</scope>
    <source>
        <strain evidence="6 7">OR16</strain>
    </source>
</reference>
<protein>
    <recommendedName>
        <fullName evidence="5">DUF1232 domain-containing protein</fullName>
    </recommendedName>
</protein>
<organism evidence="6 7">
    <name type="scientific">Cupriavidus basilensis OR16</name>
    <dbReference type="NCBI Taxonomy" id="1127483"/>
    <lineage>
        <taxon>Bacteria</taxon>
        <taxon>Pseudomonadati</taxon>
        <taxon>Pseudomonadota</taxon>
        <taxon>Betaproteobacteria</taxon>
        <taxon>Burkholderiales</taxon>
        <taxon>Burkholderiaceae</taxon>
        <taxon>Cupriavidus</taxon>
    </lineage>
</organism>
<dbReference type="AlphaFoldDB" id="H1SE35"/>
<evidence type="ECO:0000313" key="6">
    <source>
        <dbReference type="EMBL" id="EHP39294.1"/>
    </source>
</evidence>
<feature type="domain" description="DUF1232" evidence="5">
    <location>
        <begin position="37"/>
        <end position="68"/>
    </location>
</feature>
<sequence length="97" mass="11174">MWKRFSALWTLVRRDGRLLWYALRHPDAPRWLRPATFGLVLYAISPIDLIPDFIPVLGLMDDAVLIPLAVHFILKRLPPHVLRQAEARAGAQTVRAR</sequence>
<accession>H1SE35</accession>
<dbReference type="Proteomes" id="UP000005808">
    <property type="component" value="Unassembled WGS sequence"/>
</dbReference>
<name>H1SE35_9BURK</name>